<dbReference type="GeneID" id="36395975"/>
<sequence length="54" mass="6203">MIVSMLGLEPTSPLLYLVWTARKNPRQFQLAILMKIRALVTDILLDVKTSMSRE</sequence>
<proteinExistence type="predicted"/>
<dbReference type="AlphaFoldDB" id="A0A0P1ATF9"/>
<reference evidence="2" key="1">
    <citation type="submission" date="2014-09" db="EMBL/GenBank/DDBJ databases">
        <authorList>
            <person name="Sharma Rahul"/>
            <person name="Thines Marco"/>
        </authorList>
    </citation>
    <scope>NUCLEOTIDE SEQUENCE [LARGE SCALE GENOMIC DNA]</scope>
</reference>
<evidence type="ECO:0000313" key="2">
    <source>
        <dbReference type="Proteomes" id="UP000054928"/>
    </source>
</evidence>
<dbReference type="EMBL" id="CCYD01001204">
    <property type="protein sequence ID" value="CEG44569.1"/>
    <property type="molecule type" value="Genomic_DNA"/>
</dbReference>
<accession>A0A0P1ATF9</accession>
<name>A0A0P1ATF9_PLAHL</name>
<evidence type="ECO:0000313" key="1">
    <source>
        <dbReference type="EMBL" id="CEG44569.1"/>
    </source>
</evidence>
<keyword evidence="2" id="KW-1185">Reference proteome</keyword>
<protein>
    <submittedName>
        <fullName evidence="1">Uncharacterized protein</fullName>
    </submittedName>
</protein>
<dbReference type="Proteomes" id="UP000054928">
    <property type="component" value="Unassembled WGS sequence"/>
</dbReference>
<organism evidence="1 2">
    <name type="scientific">Plasmopara halstedii</name>
    <name type="common">Downy mildew of sunflower</name>
    <dbReference type="NCBI Taxonomy" id="4781"/>
    <lineage>
        <taxon>Eukaryota</taxon>
        <taxon>Sar</taxon>
        <taxon>Stramenopiles</taxon>
        <taxon>Oomycota</taxon>
        <taxon>Peronosporomycetes</taxon>
        <taxon>Peronosporales</taxon>
        <taxon>Peronosporaceae</taxon>
        <taxon>Plasmopara</taxon>
    </lineage>
</organism>
<dbReference type="RefSeq" id="XP_024580938.1">
    <property type="nucleotide sequence ID" value="XM_024730685.1"/>
</dbReference>